<dbReference type="InterPro" id="IPR033439">
    <property type="entry name" value="MukF_WHTH"/>
</dbReference>
<dbReference type="GO" id="GO:0007059">
    <property type="term" value="P:chromosome segregation"/>
    <property type="evidence" value="ECO:0007669"/>
    <property type="project" value="UniProtKB-KW"/>
</dbReference>
<dbReference type="Pfam" id="PF17192">
    <property type="entry name" value="MukF_M"/>
    <property type="match status" value="1"/>
</dbReference>
<evidence type="ECO:0000313" key="10">
    <source>
        <dbReference type="Proteomes" id="UP000064967"/>
    </source>
</evidence>
<keyword evidence="2" id="KW-0132">Cell division</keyword>
<evidence type="ECO:0000256" key="3">
    <source>
        <dbReference type="ARBA" id="ARBA00022829"/>
    </source>
</evidence>
<evidence type="ECO:0000256" key="5">
    <source>
        <dbReference type="ARBA" id="ARBA00023067"/>
    </source>
</evidence>
<proteinExistence type="predicted"/>
<dbReference type="Gene3D" id="1.20.58.590">
    <property type="entry name" value="Chromosome partition protein MukF, middle domain"/>
    <property type="match status" value="1"/>
</dbReference>
<evidence type="ECO:0000256" key="2">
    <source>
        <dbReference type="ARBA" id="ARBA00022618"/>
    </source>
</evidence>
<protein>
    <submittedName>
        <fullName evidence="9">Chromosome partition protein MukF</fullName>
    </submittedName>
</protein>
<keyword evidence="4" id="KW-0106">Calcium</keyword>
<keyword evidence="5" id="KW-0226">DNA condensation</keyword>
<dbReference type="Pfam" id="PF03882">
    <property type="entry name" value="WHD_KicB"/>
    <property type="match status" value="1"/>
</dbReference>
<feature type="domain" description="Chromosome partition protein MukF winged-helix" evidence="7">
    <location>
        <begin position="9"/>
        <end position="116"/>
    </location>
</feature>
<dbReference type="Proteomes" id="UP000064967">
    <property type="component" value="Chromosome"/>
</dbReference>
<name>A0A0K1QDC1_9BACT</name>
<evidence type="ECO:0000256" key="1">
    <source>
        <dbReference type="ARBA" id="ARBA00022490"/>
    </source>
</evidence>
<gene>
    <name evidence="9" type="ORF">AKJ09_10429</name>
</gene>
<dbReference type="InterPro" id="IPR033440">
    <property type="entry name" value="MukF_M"/>
</dbReference>
<dbReference type="SUPFAM" id="SSF46785">
    <property type="entry name" value="Winged helix' DNA-binding domain"/>
    <property type="match status" value="1"/>
</dbReference>
<dbReference type="STRING" id="1391654.AKJ09_10429"/>
<feature type="domain" description="Chromosome partition protein MukF middle" evidence="8">
    <location>
        <begin position="131"/>
        <end position="278"/>
    </location>
</feature>
<dbReference type="CDD" id="cd16335">
    <property type="entry name" value="MukF_N"/>
    <property type="match status" value="1"/>
</dbReference>
<dbReference type="SUPFAM" id="SSF140570">
    <property type="entry name" value="MukF C-terminal domain-like"/>
    <property type="match status" value="1"/>
</dbReference>
<dbReference type="GO" id="GO:0030261">
    <property type="term" value="P:chromosome condensation"/>
    <property type="evidence" value="ECO:0007669"/>
    <property type="project" value="UniProtKB-KW"/>
</dbReference>
<dbReference type="InterPro" id="IPR036141">
    <property type="entry name" value="MukF_M_sp"/>
</dbReference>
<dbReference type="InterPro" id="IPR036390">
    <property type="entry name" value="WH_DNA-bd_sf"/>
</dbReference>
<evidence type="ECO:0000256" key="4">
    <source>
        <dbReference type="ARBA" id="ARBA00022837"/>
    </source>
</evidence>
<dbReference type="GO" id="GO:0051301">
    <property type="term" value="P:cell division"/>
    <property type="evidence" value="ECO:0007669"/>
    <property type="project" value="UniProtKB-KW"/>
</dbReference>
<accession>A0A0K1QDC1</accession>
<dbReference type="EMBL" id="CP012333">
    <property type="protein sequence ID" value="AKV03766.1"/>
    <property type="molecule type" value="Genomic_DNA"/>
</dbReference>
<reference evidence="9 10" key="1">
    <citation type="submission" date="2015-08" db="EMBL/GenBank/DDBJ databases">
        <authorList>
            <person name="Babu N.S."/>
            <person name="Beckwith C.J."/>
            <person name="Beseler K.G."/>
            <person name="Brison A."/>
            <person name="Carone J.V."/>
            <person name="Caskin T.P."/>
            <person name="Diamond M."/>
            <person name="Durham M.E."/>
            <person name="Foxe J.M."/>
            <person name="Go M."/>
            <person name="Henderson B.A."/>
            <person name="Jones I.B."/>
            <person name="McGettigan J.A."/>
            <person name="Micheletti S.J."/>
            <person name="Nasrallah M.E."/>
            <person name="Ortiz D."/>
            <person name="Piller C.R."/>
            <person name="Privatt S.R."/>
            <person name="Schneider S.L."/>
            <person name="Sharp S."/>
            <person name="Smith T.C."/>
            <person name="Stanton J.D."/>
            <person name="Ullery H.E."/>
            <person name="Wilson R.J."/>
            <person name="Serrano M.G."/>
            <person name="Buck G."/>
            <person name="Lee V."/>
            <person name="Wang Y."/>
            <person name="Carvalho R."/>
            <person name="Voegtly L."/>
            <person name="Shi R."/>
            <person name="Duckworth R."/>
            <person name="Johnson A."/>
            <person name="Loviza R."/>
            <person name="Walstead R."/>
            <person name="Shah Z."/>
            <person name="Kiflezghi M."/>
            <person name="Wade K."/>
            <person name="Ball S.L."/>
            <person name="Bradley K.W."/>
            <person name="Asai D.J."/>
            <person name="Bowman C.A."/>
            <person name="Russell D.A."/>
            <person name="Pope W.H."/>
            <person name="Jacobs-Sera D."/>
            <person name="Hendrix R.W."/>
            <person name="Hatfull G.F."/>
        </authorList>
    </citation>
    <scope>NUCLEOTIDE SEQUENCE [LARGE SCALE GENOMIC DNA]</scope>
    <source>
        <strain evidence="9 10">DSM 27648</strain>
    </source>
</reference>
<evidence type="ECO:0000313" key="9">
    <source>
        <dbReference type="EMBL" id="AKV03766.1"/>
    </source>
</evidence>
<sequence>MSALDPRTLVTSLHRRGVALELHTLDLCFLAALHVRAERSGMSSFQEDQLLDVFDQVVALTKEGRGEGGAKKRATHVVRRLRDQKLLVRVDGAGVTRAGEYALTRLATGIIGFYLEDDALTRESLDVLAGTLTACLEGVLAATRAADSEEAWRTGVIGPLRVTIFELAGGIERRQRGFDLQQEEFQREIAALLAADWFGAVERCTKLLDTTSAMLHELNDILLRHGHRFGELLQEVLERAGDAEQEEAERAARDALDQVERLAAWGAARQRAWSDYHEWVHRYLRDVVRLDPSRTLVHRLREQLAGRAGKRYALTIASAAPFTLLRSVAVEAPKPVVKSPKKEREPKLASEVPTNPDAELQASIGAALAAGATGLAEVTAQVCTPDVDIDTRFRAAGKVAQIVSDLASVEVVAERPWVAAGEGIVVEDWPITGNPVKETAS</sequence>
<dbReference type="AlphaFoldDB" id="A0A0K1QDC1"/>
<keyword evidence="6" id="KW-0131">Cell cycle</keyword>
<keyword evidence="10" id="KW-1185">Reference proteome</keyword>
<keyword evidence="3" id="KW-0159">Chromosome partition</keyword>
<evidence type="ECO:0000259" key="8">
    <source>
        <dbReference type="Pfam" id="PF17192"/>
    </source>
</evidence>
<evidence type="ECO:0000259" key="7">
    <source>
        <dbReference type="Pfam" id="PF03882"/>
    </source>
</evidence>
<organism evidence="9 10">
    <name type="scientific">Labilithrix luteola</name>
    <dbReference type="NCBI Taxonomy" id="1391654"/>
    <lineage>
        <taxon>Bacteria</taxon>
        <taxon>Pseudomonadati</taxon>
        <taxon>Myxococcota</taxon>
        <taxon>Polyangia</taxon>
        <taxon>Polyangiales</taxon>
        <taxon>Labilitrichaceae</taxon>
        <taxon>Labilithrix</taxon>
    </lineage>
</organism>
<evidence type="ECO:0000256" key="6">
    <source>
        <dbReference type="ARBA" id="ARBA00023306"/>
    </source>
</evidence>
<dbReference type="KEGG" id="llu:AKJ09_10429"/>
<keyword evidence="1" id="KW-0963">Cytoplasm</keyword>